<comment type="subcellular location">
    <subcellularLocation>
        <location evidence="1">Cell outer membrane</location>
    </subcellularLocation>
</comment>
<dbReference type="InterPro" id="IPR011990">
    <property type="entry name" value="TPR-like_helical_dom_sf"/>
</dbReference>
<name>A0A4U1GHH8_9SPHI</name>
<organism evidence="8 9">
    <name type="scientific">Pedobacter hiemivivus</name>
    <dbReference type="NCBI Taxonomy" id="2530454"/>
    <lineage>
        <taxon>Bacteria</taxon>
        <taxon>Pseudomonadati</taxon>
        <taxon>Bacteroidota</taxon>
        <taxon>Sphingobacteriia</taxon>
        <taxon>Sphingobacteriales</taxon>
        <taxon>Sphingobacteriaceae</taxon>
        <taxon>Pedobacter</taxon>
    </lineage>
</organism>
<keyword evidence="5" id="KW-0998">Cell outer membrane</keyword>
<dbReference type="InterPro" id="IPR033985">
    <property type="entry name" value="SusD-like_N"/>
</dbReference>
<keyword evidence="4" id="KW-0472">Membrane</keyword>
<dbReference type="Gene3D" id="1.25.40.390">
    <property type="match status" value="1"/>
</dbReference>
<dbReference type="Pfam" id="PF14322">
    <property type="entry name" value="SusD-like_3"/>
    <property type="match status" value="1"/>
</dbReference>
<evidence type="ECO:0000313" key="8">
    <source>
        <dbReference type="EMBL" id="TKC63697.1"/>
    </source>
</evidence>
<comment type="caution">
    <text evidence="8">The sequence shown here is derived from an EMBL/GenBank/DDBJ whole genome shotgun (WGS) entry which is preliminary data.</text>
</comment>
<evidence type="ECO:0000256" key="4">
    <source>
        <dbReference type="ARBA" id="ARBA00023136"/>
    </source>
</evidence>
<evidence type="ECO:0000259" key="6">
    <source>
        <dbReference type="Pfam" id="PF07980"/>
    </source>
</evidence>
<feature type="domain" description="RagB/SusD" evidence="6">
    <location>
        <begin position="348"/>
        <end position="481"/>
    </location>
</feature>
<dbReference type="Proteomes" id="UP000309594">
    <property type="component" value="Unassembled WGS sequence"/>
</dbReference>
<evidence type="ECO:0000256" key="5">
    <source>
        <dbReference type="ARBA" id="ARBA00023237"/>
    </source>
</evidence>
<accession>A0A4U1GHH8</accession>
<dbReference type="AlphaFoldDB" id="A0A4U1GHH8"/>
<dbReference type="SUPFAM" id="SSF48452">
    <property type="entry name" value="TPR-like"/>
    <property type="match status" value="1"/>
</dbReference>
<evidence type="ECO:0000313" key="9">
    <source>
        <dbReference type="Proteomes" id="UP000309594"/>
    </source>
</evidence>
<evidence type="ECO:0000259" key="7">
    <source>
        <dbReference type="Pfam" id="PF14322"/>
    </source>
</evidence>
<dbReference type="RefSeq" id="WP_136879335.1">
    <property type="nucleotide sequence ID" value="NZ_SWDX01000002.1"/>
</dbReference>
<comment type="similarity">
    <text evidence="2">Belongs to the SusD family.</text>
</comment>
<dbReference type="EMBL" id="SWDX01000002">
    <property type="protein sequence ID" value="TKC63697.1"/>
    <property type="molecule type" value="Genomic_DNA"/>
</dbReference>
<protein>
    <submittedName>
        <fullName evidence="8">RagB/SusD family nutrient uptake outer membrane protein</fullName>
    </submittedName>
</protein>
<keyword evidence="3" id="KW-0732">Signal</keyword>
<dbReference type="Pfam" id="PF07980">
    <property type="entry name" value="SusD_RagB"/>
    <property type="match status" value="1"/>
</dbReference>
<gene>
    <name evidence="8" type="ORF">FBD94_04940</name>
</gene>
<evidence type="ECO:0000256" key="3">
    <source>
        <dbReference type="ARBA" id="ARBA00022729"/>
    </source>
</evidence>
<evidence type="ECO:0000256" key="1">
    <source>
        <dbReference type="ARBA" id="ARBA00004442"/>
    </source>
</evidence>
<dbReference type="PROSITE" id="PS51257">
    <property type="entry name" value="PROKAR_LIPOPROTEIN"/>
    <property type="match status" value="1"/>
</dbReference>
<reference evidence="8 9" key="1">
    <citation type="submission" date="2019-04" db="EMBL/GenBank/DDBJ databases">
        <title>Pedobacter sp. RP-1-16 sp. nov., isolated from Arctic soil.</title>
        <authorList>
            <person name="Dahal R.H."/>
            <person name="Kim D.-U."/>
        </authorList>
    </citation>
    <scope>NUCLEOTIDE SEQUENCE [LARGE SCALE GENOMIC DNA]</scope>
    <source>
        <strain evidence="8 9">RP-1-16</strain>
    </source>
</reference>
<dbReference type="CDD" id="cd08977">
    <property type="entry name" value="SusD"/>
    <property type="match status" value="1"/>
</dbReference>
<proteinExistence type="inferred from homology"/>
<evidence type="ECO:0000256" key="2">
    <source>
        <dbReference type="ARBA" id="ARBA00006275"/>
    </source>
</evidence>
<sequence length="482" mass="53010">MKLKNIFAICLLAAIFATGCKKYLEIPLPLNKISGSSAFTNDKSAAATINHILGNLAVNNEFDGQGIGFLTGEYSDELTNQSLNADLNAFYRNAITSNLARKYWSDFYIHIYNCNLAIEGIRASTSLINYKNQWVGEALFLRALLHFYLTNIYGDVPLVTSSDFRVNNVLGRTPKTEVYKQIIADLQEAQSLLSTDYRNATGVTTTSRSRPNKTAATALLARVYLYAGEWAKAEEQANILINDKANYELPALTQTFLAASKETIWSFAIDATTPGQPWVKDYSVYFNDAPAVFPLSATLGTYGVTATLSPTLVSSFESADQRLTTWARRITTTPAAPALPVTHYLVTKYKSKVNAVENIVMLRLAEQYLIRAEARAQQNNLIGANAAQADINAVRSRAGLTGTAAVTKVEILESIAKERRTELFTETGHRFFDLKRTGTIDAVMSVASPLKGGIWTNQKQIWPIPTADINANPNLTQAPGYN</sequence>
<dbReference type="InterPro" id="IPR012944">
    <property type="entry name" value="SusD_RagB_dom"/>
</dbReference>
<feature type="domain" description="SusD-like N-terminal" evidence="7">
    <location>
        <begin position="65"/>
        <end position="225"/>
    </location>
</feature>
<dbReference type="GO" id="GO:0009279">
    <property type="term" value="C:cell outer membrane"/>
    <property type="evidence" value="ECO:0007669"/>
    <property type="project" value="UniProtKB-SubCell"/>
</dbReference>